<dbReference type="KEGG" id="glt:GlitD10_1286"/>
<dbReference type="Gene3D" id="3.40.1420.30">
    <property type="match status" value="1"/>
</dbReference>
<dbReference type="EMBL" id="CP017675">
    <property type="protein sequence ID" value="APB33606.1"/>
    <property type="molecule type" value="Genomic_DNA"/>
</dbReference>
<dbReference type="SUPFAM" id="SSF160574">
    <property type="entry name" value="BT0923-like"/>
    <property type="match status" value="1"/>
</dbReference>
<keyword evidence="1" id="KW-0732">Signal</keyword>
<dbReference type="Proteomes" id="UP000180235">
    <property type="component" value="Chromosome"/>
</dbReference>
<accession>A0A1J0ACE3</accession>
<proteinExistence type="predicted"/>
<organism evidence="2 3">
    <name type="scientific">Gloeomargarita lithophora Alchichica-D10</name>
    <dbReference type="NCBI Taxonomy" id="1188229"/>
    <lineage>
        <taxon>Bacteria</taxon>
        <taxon>Bacillati</taxon>
        <taxon>Cyanobacteriota</taxon>
        <taxon>Cyanophyceae</taxon>
        <taxon>Gloeomargaritales</taxon>
        <taxon>Gloeomargaritaceae</taxon>
        <taxon>Gloeomargarita</taxon>
    </lineage>
</organism>
<evidence type="ECO:0008006" key="4">
    <source>
        <dbReference type="Google" id="ProtNLM"/>
    </source>
</evidence>
<gene>
    <name evidence="2" type="ORF">GlitD10_1286</name>
</gene>
<reference evidence="2 3" key="1">
    <citation type="submission" date="2016-10" db="EMBL/GenBank/DDBJ databases">
        <title>Description of Gloeomargarita lithophora gen. nov., sp. nov., a thylakoid-bearing basal-branching cyanobacterium with intracellular carbonates, and proposal for Gloeomargaritales ord. nov.</title>
        <authorList>
            <person name="Moreira D."/>
            <person name="Tavera R."/>
            <person name="Benzerara K."/>
            <person name="Skouri-Panet F."/>
            <person name="Couradeau E."/>
            <person name="Gerard E."/>
            <person name="Loussert C."/>
            <person name="Novelo E."/>
            <person name="Zivanovic Y."/>
            <person name="Lopez-Garcia P."/>
        </authorList>
    </citation>
    <scope>NUCLEOTIDE SEQUENCE [LARGE SCALE GENOMIC DNA]</scope>
    <source>
        <strain evidence="2 3">D10</strain>
    </source>
</reference>
<evidence type="ECO:0000256" key="1">
    <source>
        <dbReference type="SAM" id="SignalP"/>
    </source>
</evidence>
<evidence type="ECO:0000313" key="3">
    <source>
        <dbReference type="Proteomes" id="UP000180235"/>
    </source>
</evidence>
<dbReference type="AlphaFoldDB" id="A0A1J0ACE3"/>
<name>A0A1J0ACE3_9CYAN</name>
<keyword evidence="3" id="KW-1185">Reference proteome</keyword>
<feature type="chain" id="PRO_5009608722" description="PepSY domain-containing protein" evidence="1">
    <location>
        <begin position="21"/>
        <end position="88"/>
    </location>
</feature>
<evidence type="ECO:0000313" key="2">
    <source>
        <dbReference type="EMBL" id="APB33606.1"/>
    </source>
</evidence>
<dbReference type="OrthoDB" id="283981at2"/>
<protein>
    <recommendedName>
        <fullName evidence="4">PepSY domain-containing protein</fullName>
    </recommendedName>
</protein>
<feature type="signal peptide" evidence="1">
    <location>
        <begin position="1"/>
        <end position="20"/>
    </location>
</feature>
<dbReference type="RefSeq" id="WP_071454169.1">
    <property type="nucleotide sequence ID" value="NZ_CP017675.1"/>
</dbReference>
<sequence length="88" mass="9611">MVRLVATLCFVSVISGMASAGTPVAIKEIPPAVSRSISNYFPGAKILRAERDTDDGQTTFEVKVRYKEINLKLDVNPQGKILDVDMVD</sequence>